<dbReference type="EMBL" id="CH476615">
    <property type="protein sequence ID" value="EEP76472.1"/>
    <property type="molecule type" value="Genomic_DNA"/>
</dbReference>
<dbReference type="HOGENOM" id="CLU_1409769_0_0_1"/>
<sequence>MSTPGSTLCCQALCLGIFRPRLSSTHIQRTVSKDNPLRIDDRSLKGSGYRQRQRAMVTSRLCFGFSAFPGLTTSANLQHRGELLRQSVVCNCNWSLETSHRSKTVVTTGPGDSDTPNVPETEKSPPYLPVADRMPLDSGIIPYRIRFSIPARMIDRPHTNYDVLRRGTRFLRPDPGAVSGHWVFRKMGLISTV</sequence>
<reference evidence="3" key="1">
    <citation type="journal article" date="2009" name="Genome Res.">
        <title>Comparative genomic analyses of the human fungal pathogens Coccidioides and their relatives.</title>
        <authorList>
            <person name="Sharpton T.J."/>
            <person name="Stajich J.E."/>
            <person name="Rounsley S.D."/>
            <person name="Gardner M.J."/>
            <person name="Wortman J.R."/>
            <person name="Jordar V.S."/>
            <person name="Maiti R."/>
            <person name="Kodira C.D."/>
            <person name="Neafsey D.E."/>
            <person name="Zeng Q."/>
            <person name="Hung C.-Y."/>
            <person name="McMahan C."/>
            <person name="Muszewska A."/>
            <person name="Grynberg M."/>
            <person name="Mandel M.A."/>
            <person name="Kellner E.M."/>
            <person name="Barker B.M."/>
            <person name="Galgiani J.N."/>
            <person name="Orbach M.J."/>
            <person name="Kirkland T.N."/>
            <person name="Cole G.T."/>
            <person name="Henn M.R."/>
            <person name="Birren B.W."/>
            <person name="Taylor J.W."/>
        </authorList>
    </citation>
    <scope>NUCLEOTIDE SEQUENCE [LARGE SCALE GENOMIC DNA]</scope>
    <source>
        <strain evidence="3">UAMH 1704</strain>
    </source>
</reference>
<feature type="region of interest" description="Disordered" evidence="1">
    <location>
        <begin position="103"/>
        <end position="128"/>
    </location>
</feature>
<keyword evidence="3" id="KW-1185">Reference proteome</keyword>
<dbReference type="RefSeq" id="XP_002541805.1">
    <property type="nucleotide sequence ID" value="XM_002541759.1"/>
</dbReference>
<dbReference type="GeneID" id="8444681"/>
<dbReference type="InParanoid" id="C4JHF8"/>
<dbReference type="AlphaFoldDB" id="C4JHF8"/>
<dbReference type="KEGG" id="ure:UREG_01321"/>
<evidence type="ECO:0000313" key="3">
    <source>
        <dbReference type="Proteomes" id="UP000002058"/>
    </source>
</evidence>
<evidence type="ECO:0000256" key="1">
    <source>
        <dbReference type="SAM" id="MobiDB-lite"/>
    </source>
</evidence>
<accession>C4JHF8</accession>
<dbReference type="VEuPathDB" id="FungiDB:UREG_01321"/>
<proteinExistence type="predicted"/>
<name>C4JHF8_UNCRE</name>
<dbReference type="Proteomes" id="UP000002058">
    <property type="component" value="Unassembled WGS sequence"/>
</dbReference>
<gene>
    <name evidence="2" type="ORF">UREG_01321</name>
</gene>
<evidence type="ECO:0000313" key="2">
    <source>
        <dbReference type="EMBL" id="EEP76472.1"/>
    </source>
</evidence>
<protein>
    <submittedName>
        <fullName evidence="2">Uncharacterized protein</fullName>
    </submittedName>
</protein>
<organism evidence="2 3">
    <name type="scientific">Uncinocarpus reesii (strain UAMH 1704)</name>
    <dbReference type="NCBI Taxonomy" id="336963"/>
    <lineage>
        <taxon>Eukaryota</taxon>
        <taxon>Fungi</taxon>
        <taxon>Dikarya</taxon>
        <taxon>Ascomycota</taxon>
        <taxon>Pezizomycotina</taxon>
        <taxon>Eurotiomycetes</taxon>
        <taxon>Eurotiomycetidae</taxon>
        <taxon>Onygenales</taxon>
        <taxon>Onygenaceae</taxon>
        <taxon>Uncinocarpus</taxon>
    </lineage>
</organism>